<dbReference type="PANTHER" id="PTHR24228:SF72">
    <property type="entry name" value="G-PROTEIN COUPLED RECEPTORS FAMILY 1 PROFILE DOMAIN-CONTAINING PROTEIN"/>
    <property type="match status" value="1"/>
</dbReference>
<dbReference type="EMBL" id="MRZV01000241">
    <property type="protein sequence ID" value="PIK54619.1"/>
    <property type="molecule type" value="Genomic_DNA"/>
</dbReference>
<proteinExistence type="inferred from homology"/>
<dbReference type="CDD" id="cd00637">
    <property type="entry name" value="7tm_classA_rhodopsin-like"/>
    <property type="match status" value="1"/>
</dbReference>
<evidence type="ECO:0000256" key="7">
    <source>
        <dbReference type="ARBA" id="ARBA00023170"/>
    </source>
</evidence>
<evidence type="ECO:0000256" key="9">
    <source>
        <dbReference type="RuleBase" id="RU000688"/>
    </source>
</evidence>
<evidence type="ECO:0000259" key="12">
    <source>
        <dbReference type="PROSITE" id="PS50262"/>
    </source>
</evidence>
<dbReference type="InterPro" id="IPR000276">
    <property type="entry name" value="GPCR_Rhodpsn"/>
</dbReference>
<feature type="compositionally biased region" description="Polar residues" evidence="10">
    <location>
        <begin position="238"/>
        <end position="264"/>
    </location>
</feature>
<comment type="subcellular location">
    <subcellularLocation>
        <location evidence="1">Cell membrane</location>
        <topology evidence="1">Multi-pass membrane protein</topology>
    </subcellularLocation>
</comment>
<keyword evidence="14" id="KW-1185">Reference proteome</keyword>
<dbReference type="PANTHER" id="PTHR24228">
    <property type="entry name" value="B2 BRADYKININ RECEPTOR/ANGIOTENSIN II RECEPTOR"/>
    <property type="match status" value="1"/>
</dbReference>
<feature type="transmembrane region" description="Helical" evidence="11">
    <location>
        <begin position="296"/>
        <end position="316"/>
    </location>
</feature>
<feature type="transmembrane region" description="Helical" evidence="11">
    <location>
        <begin position="193"/>
        <end position="218"/>
    </location>
</feature>
<evidence type="ECO:0000256" key="11">
    <source>
        <dbReference type="SAM" id="Phobius"/>
    </source>
</evidence>
<accession>A0A2G8L2X9</accession>
<evidence type="ECO:0000256" key="4">
    <source>
        <dbReference type="ARBA" id="ARBA00022989"/>
    </source>
</evidence>
<dbReference type="PRINTS" id="PR00237">
    <property type="entry name" value="GPCRRHODOPSN"/>
</dbReference>
<comment type="similarity">
    <text evidence="9">Belongs to the G-protein coupled receptor 1 family.</text>
</comment>
<name>A0A2G8L2X9_STIJA</name>
<keyword evidence="3 9" id="KW-0812">Transmembrane</keyword>
<evidence type="ECO:0000256" key="6">
    <source>
        <dbReference type="ARBA" id="ARBA00023136"/>
    </source>
</evidence>
<organism evidence="13 14">
    <name type="scientific">Stichopus japonicus</name>
    <name type="common">Sea cucumber</name>
    <dbReference type="NCBI Taxonomy" id="307972"/>
    <lineage>
        <taxon>Eukaryota</taxon>
        <taxon>Metazoa</taxon>
        <taxon>Echinodermata</taxon>
        <taxon>Eleutherozoa</taxon>
        <taxon>Echinozoa</taxon>
        <taxon>Holothuroidea</taxon>
        <taxon>Aspidochirotacea</taxon>
        <taxon>Aspidochirotida</taxon>
        <taxon>Stichopodidae</taxon>
        <taxon>Apostichopus</taxon>
    </lineage>
</organism>
<keyword evidence="6 11" id="KW-0472">Membrane</keyword>
<evidence type="ECO:0000256" key="2">
    <source>
        <dbReference type="ARBA" id="ARBA00022475"/>
    </source>
</evidence>
<evidence type="ECO:0000256" key="8">
    <source>
        <dbReference type="ARBA" id="ARBA00023224"/>
    </source>
</evidence>
<dbReference type="Proteomes" id="UP000230750">
    <property type="component" value="Unassembled WGS sequence"/>
</dbReference>
<feature type="transmembrane region" description="Helical" evidence="11">
    <location>
        <begin position="22"/>
        <end position="47"/>
    </location>
</feature>
<feature type="transmembrane region" description="Helical" evidence="11">
    <location>
        <begin position="139"/>
        <end position="160"/>
    </location>
</feature>
<evidence type="ECO:0000256" key="1">
    <source>
        <dbReference type="ARBA" id="ARBA00004651"/>
    </source>
</evidence>
<dbReference type="SUPFAM" id="SSF81321">
    <property type="entry name" value="Family A G protein-coupled receptor-like"/>
    <property type="match status" value="1"/>
</dbReference>
<feature type="transmembrane region" description="Helical" evidence="11">
    <location>
        <begin position="59"/>
        <end position="78"/>
    </location>
</feature>
<evidence type="ECO:0000256" key="5">
    <source>
        <dbReference type="ARBA" id="ARBA00023040"/>
    </source>
</evidence>
<evidence type="ECO:0000313" key="14">
    <source>
        <dbReference type="Proteomes" id="UP000230750"/>
    </source>
</evidence>
<keyword evidence="5 9" id="KW-0297">G-protein coupled receptor</keyword>
<comment type="caution">
    <text evidence="13">The sequence shown here is derived from an EMBL/GenBank/DDBJ whole genome shotgun (WGS) entry which is preliminary data.</text>
</comment>
<dbReference type="GO" id="GO:0005886">
    <property type="term" value="C:plasma membrane"/>
    <property type="evidence" value="ECO:0007669"/>
    <property type="project" value="UniProtKB-SubCell"/>
</dbReference>
<dbReference type="SMART" id="SM01381">
    <property type="entry name" value="7TM_GPCR_Srsx"/>
    <property type="match status" value="1"/>
</dbReference>
<feature type="transmembrane region" description="Helical" evidence="11">
    <location>
        <begin position="322"/>
        <end position="343"/>
    </location>
</feature>
<sequence>MNLTMEEVEESNFVFDSYGQRVFVAVLFLIVFVLGITGNSLTILAVVVSRKLQSVTNVFVINLAVADLLTCLTVPWNIVAMLRQRDWPIKSGWSCTMAAGILLMCVGVSVYTLATIALNRYILITRTSLFRKIYKPSVIVVWVALLWFIPFCISIVPPILGIGALGYNPKYKTCSDISSEYLPHTNNTQTFDLIQAAGVFPIPLIVLFFCYINIILFVRKNAKNLVQWKPEKSKSMYGETTVTSDGVSQSTSDTMQKGNTQIQMGSPGDKTSKSDTLNVKKRSTITRREIEVTKNLFIVFCVFFVCLMPYAVCLFYEDSDPFIPYAAAILLFNSCLNPIIYATRFPNFKKVFKLILKCKWDKIPEPSGILLEIKRLT</sequence>
<dbReference type="PROSITE" id="PS50262">
    <property type="entry name" value="G_PROTEIN_RECEP_F1_2"/>
    <property type="match status" value="1"/>
</dbReference>
<dbReference type="Pfam" id="PF00001">
    <property type="entry name" value="7tm_1"/>
    <property type="match status" value="1"/>
</dbReference>
<feature type="domain" description="G-protein coupled receptors family 1 profile" evidence="12">
    <location>
        <begin position="38"/>
        <end position="341"/>
    </location>
</feature>
<reference evidence="13 14" key="1">
    <citation type="journal article" date="2017" name="PLoS Biol.">
        <title>The sea cucumber genome provides insights into morphological evolution and visceral regeneration.</title>
        <authorList>
            <person name="Zhang X."/>
            <person name="Sun L."/>
            <person name="Yuan J."/>
            <person name="Sun Y."/>
            <person name="Gao Y."/>
            <person name="Zhang L."/>
            <person name="Li S."/>
            <person name="Dai H."/>
            <person name="Hamel J.F."/>
            <person name="Liu C."/>
            <person name="Yu Y."/>
            <person name="Liu S."/>
            <person name="Lin W."/>
            <person name="Guo K."/>
            <person name="Jin S."/>
            <person name="Xu P."/>
            <person name="Storey K.B."/>
            <person name="Huan P."/>
            <person name="Zhang T."/>
            <person name="Zhou Y."/>
            <person name="Zhang J."/>
            <person name="Lin C."/>
            <person name="Li X."/>
            <person name="Xing L."/>
            <person name="Huo D."/>
            <person name="Sun M."/>
            <person name="Wang L."/>
            <person name="Mercier A."/>
            <person name="Li F."/>
            <person name="Yang H."/>
            <person name="Xiang J."/>
        </authorList>
    </citation>
    <scope>NUCLEOTIDE SEQUENCE [LARGE SCALE GENOMIC DNA]</scope>
    <source>
        <strain evidence="13">Shaxun</strain>
        <tissue evidence="13">Muscle</tissue>
    </source>
</reference>
<dbReference type="PROSITE" id="PS00237">
    <property type="entry name" value="G_PROTEIN_RECEP_F1_1"/>
    <property type="match status" value="1"/>
</dbReference>
<evidence type="ECO:0000256" key="3">
    <source>
        <dbReference type="ARBA" id="ARBA00022692"/>
    </source>
</evidence>
<protein>
    <submittedName>
        <fullName evidence="13">Putative alpha-1A adrenergic receptor-like</fullName>
    </submittedName>
</protein>
<keyword evidence="4 11" id="KW-1133">Transmembrane helix</keyword>
<keyword evidence="7 9" id="KW-0675">Receptor</keyword>
<dbReference type="AlphaFoldDB" id="A0A2G8L2X9"/>
<feature type="transmembrane region" description="Helical" evidence="11">
    <location>
        <begin position="98"/>
        <end position="118"/>
    </location>
</feature>
<evidence type="ECO:0000313" key="13">
    <source>
        <dbReference type="EMBL" id="PIK54619.1"/>
    </source>
</evidence>
<keyword evidence="2" id="KW-1003">Cell membrane</keyword>
<gene>
    <name evidence="13" type="ORF">BSL78_08472</name>
</gene>
<keyword evidence="8 9" id="KW-0807">Transducer</keyword>
<dbReference type="OrthoDB" id="10044919at2759"/>
<dbReference type="InterPro" id="IPR017452">
    <property type="entry name" value="GPCR_Rhodpsn_7TM"/>
</dbReference>
<evidence type="ECO:0000256" key="10">
    <source>
        <dbReference type="SAM" id="MobiDB-lite"/>
    </source>
</evidence>
<dbReference type="Gene3D" id="1.20.1070.10">
    <property type="entry name" value="Rhodopsin 7-helix transmembrane proteins"/>
    <property type="match status" value="1"/>
</dbReference>
<feature type="region of interest" description="Disordered" evidence="10">
    <location>
        <begin position="237"/>
        <end position="275"/>
    </location>
</feature>
<dbReference type="STRING" id="307972.A0A2G8L2X9"/>
<dbReference type="GO" id="GO:0004930">
    <property type="term" value="F:G protein-coupled receptor activity"/>
    <property type="evidence" value="ECO:0007669"/>
    <property type="project" value="UniProtKB-KW"/>
</dbReference>